<feature type="transmembrane region" description="Helical" evidence="5">
    <location>
        <begin position="299"/>
        <end position="320"/>
    </location>
</feature>
<reference evidence="7 9" key="1">
    <citation type="submission" date="2015-02" db="EMBL/GenBank/DDBJ databases">
        <title>Pseudomonas helleri sp. nov. and Pseudomonas weihenstephanensis sp. nov., isolated from raw cows milk.</title>
        <authorList>
            <person name="von Neubeck M."/>
            <person name="Huptas C."/>
            <person name="Wenning M."/>
            <person name="Scherer S."/>
        </authorList>
    </citation>
    <scope>NUCLEOTIDE SEQUENCE [LARGE SCALE GENOMIC DNA]</scope>
    <source>
        <strain evidence="7 9">DSM 21104</strain>
    </source>
</reference>
<protein>
    <submittedName>
        <fullName evidence="8">O-antigen ligase like membrane protein</fullName>
    </submittedName>
    <submittedName>
        <fullName evidence="7">Polymerase</fullName>
    </submittedName>
</protein>
<keyword evidence="10" id="KW-1185">Reference proteome</keyword>
<evidence type="ECO:0000256" key="3">
    <source>
        <dbReference type="ARBA" id="ARBA00022989"/>
    </source>
</evidence>
<keyword evidence="4 5" id="KW-0472">Membrane</keyword>
<feature type="transmembrane region" description="Helical" evidence="5">
    <location>
        <begin position="7"/>
        <end position="25"/>
    </location>
</feature>
<dbReference type="PATRIC" id="fig|47884.3.peg.3956"/>
<evidence type="ECO:0000313" key="8">
    <source>
        <dbReference type="EMBL" id="SED60860.1"/>
    </source>
</evidence>
<dbReference type="EMBL" id="FNRS01000002">
    <property type="protein sequence ID" value="SED60860.1"/>
    <property type="molecule type" value="Genomic_DNA"/>
</dbReference>
<dbReference type="PANTHER" id="PTHR37422">
    <property type="entry name" value="TEICHURONIC ACID BIOSYNTHESIS PROTEIN TUAE"/>
    <property type="match status" value="1"/>
</dbReference>
<keyword evidence="2 5" id="KW-0812">Transmembrane</keyword>
<feature type="transmembrane region" description="Helical" evidence="5">
    <location>
        <begin position="224"/>
        <end position="246"/>
    </location>
</feature>
<dbReference type="Proteomes" id="UP000036395">
    <property type="component" value="Unassembled WGS sequence"/>
</dbReference>
<feature type="transmembrane region" description="Helical" evidence="5">
    <location>
        <begin position="183"/>
        <end position="212"/>
    </location>
</feature>
<accession>A0A0J6GMH7</accession>
<evidence type="ECO:0000313" key="10">
    <source>
        <dbReference type="Proteomes" id="UP000183155"/>
    </source>
</evidence>
<feature type="transmembrane region" description="Helical" evidence="5">
    <location>
        <begin position="356"/>
        <end position="373"/>
    </location>
</feature>
<evidence type="ECO:0000256" key="1">
    <source>
        <dbReference type="ARBA" id="ARBA00004141"/>
    </source>
</evidence>
<feature type="transmembrane region" description="Helical" evidence="5">
    <location>
        <begin position="149"/>
        <end position="171"/>
    </location>
</feature>
<feature type="transmembrane region" description="Helical" evidence="5">
    <location>
        <begin position="119"/>
        <end position="137"/>
    </location>
</feature>
<reference evidence="8 10" key="2">
    <citation type="submission" date="2016-10" db="EMBL/GenBank/DDBJ databases">
        <authorList>
            <person name="Varghese N."/>
            <person name="Submissions S."/>
        </authorList>
    </citation>
    <scope>NUCLEOTIDE SEQUENCE [LARGE SCALE GENOMIC DNA]</scope>
    <source>
        <strain evidence="8 10">BS3652</strain>
    </source>
</reference>
<dbReference type="InterPro" id="IPR051533">
    <property type="entry name" value="WaaL-like"/>
</dbReference>
<evidence type="ECO:0000256" key="5">
    <source>
        <dbReference type="SAM" id="Phobius"/>
    </source>
</evidence>
<dbReference type="GO" id="GO:0016020">
    <property type="term" value="C:membrane"/>
    <property type="evidence" value="ECO:0007669"/>
    <property type="project" value="UniProtKB-SubCell"/>
</dbReference>
<evidence type="ECO:0000256" key="2">
    <source>
        <dbReference type="ARBA" id="ARBA00022692"/>
    </source>
</evidence>
<dbReference type="OrthoDB" id="1013669at2"/>
<dbReference type="STRING" id="47884.SAMN04490203_4275"/>
<dbReference type="Proteomes" id="UP000183155">
    <property type="component" value="Unassembled WGS sequence"/>
</dbReference>
<feature type="transmembrane region" description="Helical" evidence="5">
    <location>
        <begin position="62"/>
        <end position="79"/>
    </location>
</feature>
<name>A0A0J6GMH7_PSETA</name>
<keyword evidence="3 5" id="KW-1133">Transmembrane helix</keyword>
<feature type="transmembrane region" description="Helical" evidence="5">
    <location>
        <begin position="91"/>
        <end position="107"/>
    </location>
</feature>
<feature type="transmembrane region" description="Helical" evidence="5">
    <location>
        <begin position="31"/>
        <end position="50"/>
    </location>
</feature>
<proteinExistence type="predicted"/>
<dbReference type="PANTHER" id="PTHR37422:SF13">
    <property type="entry name" value="LIPOPOLYSACCHARIDE BIOSYNTHESIS PROTEIN PA4999-RELATED"/>
    <property type="match status" value="1"/>
</dbReference>
<dbReference type="EMBL" id="JYLA01000007">
    <property type="protein sequence ID" value="KMM83558.1"/>
    <property type="molecule type" value="Genomic_DNA"/>
</dbReference>
<evidence type="ECO:0000313" key="9">
    <source>
        <dbReference type="Proteomes" id="UP000036395"/>
    </source>
</evidence>
<keyword evidence="8" id="KW-0436">Ligase</keyword>
<comment type="subcellular location">
    <subcellularLocation>
        <location evidence="1">Membrane</location>
        <topology evidence="1">Multi-pass membrane protein</topology>
    </subcellularLocation>
</comment>
<feature type="transmembrane region" description="Helical" evidence="5">
    <location>
        <begin position="327"/>
        <end position="344"/>
    </location>
</feature>
<evidence type="ECO:0000256" key="4">
    <source>
        <dbReference type="ARBA" id="ARBA00023136"/>
    </source>
</evidence>
<feature type="domain" description="O-antigen ligase-related" evidence="6">
    <location>
        <begin position="187"/>
        <end position="309"/>
    </location>
</feature>
<dbReference type="InterPro" id="IPR007016">
    <property type="entry name" value="O-antigen_ligase-rel_domated"/>
</dbReference>
<gene>
    <name evidence="8" type="ORF">SAMN04490203_4275</name>
    <name evidence="7" type="ORF">TU78_17360</name>
</gene>
<comment type="caution">
    <text evidence="7">The sequence shown here is derived from an EMBL/GenBank/DDBJ whole genome shotgun (WGS) entry which is preliminary data.</text>
</comment>
<organism evidence="7 9">
    <name type="scientific">Pseudomonas taetrolens</name>
    <dbReference type="NCBI Taxonomy" id="47884"/>
    <lineage>
        <taxon>Bacteria</taxon>
        <taxon>Pseudomonadati</taxon>
        <taxon>Pseudomonadota</taxon>
        <taxon>Gammaproteobacteria</taxon>
        <taxon>Pseudomonadales</taxon>
        <taxon>Pseudomonadaceae</taxon>
        <taxon>Pseudomonas</taxon>
    </lineage>
</organism>
<evidence type="ECO:0000259" key="6">
    <source>
        <dbReference type="Pfam" id="PF04932"/>
    </source>
</evidence>
<dbReference type="Pfam" id="PF04932">
    <property type="entry name" value="Wzy_C"/>
    <property type="match status" value="1"/>
</dbReference>
<dbReference type="AlphaFoldDB" id="A0A0J6GMH7"/>
<dbReference type="GO" id="GO:0016874">
    <property type="term" value="F:ligase activity"/>
    <property type="evidence" value="ECO:0007669"/>
    <property type="project" value="UniProtKB-KW"/>
</dbReference>
<dbReference type="RefSeq" id="WP_048382796.1">
    <property type="nucleotide sequence ID" value="NZ_FNRS01000002.1"/>
</dbReference>
<evidence type="ECO:0000313" key="7">
    <source>
        <dbReference type="EMBL" id="KMM83558.1"/>
    </source>
</evidence>
<sequence>MYESRWAKGLMTCGLLWFMWAIALAPTNKLYQQGLVLFIWVPTLFVAWSARALIAQVWQTQRVLCLALIGLATWALISWSWSEAPLREAKTMAYIALFILSFPILANGRPERVVRLLQWGGLGLALIALVAMVRFYFVLGHGWTERLEGLGQLAHPILGAYAIGVACVWMLHWVPQGRGMKMLWLVALGLLGGFVVLTQSRGAAVALLLTVLAMPLWRRDRRTVMLAIAGLIGAGVVFWYMQALMLERGSSYRPEIFMASVEMIKSHFWTGLGLGMRYHVTSVGLTFDHSHNLFTSVGIVYGLPGLIFWSVAWFSVLFYAWRARTTVLGQGVIGVWVFSMLAMQFDAASLLDSPRAEWFITWLPVALATLLTFKKASIDACDKISRFP</sequence>